<evidence type="ECO:0000256" key="1">
    <source>
        <dbReference type="SAM" id="MobiDB-lite"/>
    </source>
</evidence>
<feature type="compositionally biased region" description="Basic and acidic residues" evidence="1">
    <location>
        <begin position="146"/>
        <end position="194"/>
    </location>
</feature>
<sequence length="324" mass="35070">MQVSTENSPTFDHAGISGFQSAEQGQSHTCCESPCSTCGSETASQTDMQAGKSSFGADMTAGHILQGDRAVFSHAPENQQTRKSASGINISAGPEQGAGYGPDARPLPETDHRDRHSRGNQEHGLEDKPQKDSPGTQEEVQSSPRGDIDHHSEDYKQGEEEYSLRGETELSAEERQELQELRQRDAEVRAHEQAHIAAGGQYVTGGASYSYETGPDGRQYAVEGEVSIDSSPVPGDAEKTEEKARTVRRAALAPANPSPQDQRVAADAARMEAEARTEQRQEEREEQQDASESRQPEADNSSAPPPPPTMKAAIQAYQSMMNSF</sequence>
<name>D6SUD9_9BACT</name>
<accession>D6SUD9</accession>
<protein>
    <recommendedName>
        <fullName evidence="4">Catalase</fullName>
    </recommendedName>
</protein>
<feature type="compositionally biased region" description="Basic and acidic residues" evidence="1">
    <location>
        <begin position="236"/>
        <end position="245"/>
    </location>
</feature>
<feature type="compositionally biased region" description="Polar residues" evidence="1">
    <location>
        <begin position="18"/>
        <end position="52"/>
    </location>
</feature>
<evidence type="ECO:0008006" key="4">
    <source>
        <dbReference type="Google" id="ProtNLM"/>
    </source>
</evidence>
<feature type="compositionally biased region" description="Basic and acidic residues" evidence="1">
    <location>
        <begin position="269"/>
        <end position="283"/>
    </location>
</feature>
<dbReference type="RefSeq" id="WP_008871612.1">
    <property type="nucleotide sequence ID" value="NZ_ACJN02000004.1"/>
</dbReference>
<comment type="caution">
    <text evidence="2">The sequence shown here is derived from an EMBL/GenBank/DDBJ whole genome shotgun (WGS) entry which is preliminary data.</text>
</comment>
<dbReference type="InterPro" id="IPR021973">
    <property type="entry name" value="SprA-related"/>
</dbReference>
<dbReference type="EMBL" id="ACJN02000004">
    <property type="protein sequence ID" value="EFI32919.1"/>
    <property type="molecule type" value="Genomic_DNA"/>
</dbReference>
<evidence type="ECO:0000313" key="2">
    <source>
        <dbReference type="EMBL" id="EFI32919.1"/>
    </source>
</evidence>
<feature type="compositionally biased region" description="Basic and acidic residues" evidence="1">
    <location>
        <begin position="106"/>
        <end position="131"/>
    </location>
</feature>
<feature type="region of interest" description="Disordered" evidence="1">
    <location>
        <begin position="1"/>
        <end position="55"/>
    </location>
</feature>
<dbReference type="AlphaFoldDB" id="D6SUD9"/>
<dbReference type="OrthoDB" id="9812722at2"/>
<proteinExistence type="predicted"/>
<dbReference type="Pfam" id="PF12118">
    <property type="entry name" value="SprA-related"/>
    <property type="match status" value="1"/>
</dbReference>
<dbReference type="eggNOG" id="COG3064">
    <property type="taxonomic scope" value="Bacteria"/>
</dbReference>
<keyword evidence="3" id="KW-1185">Reference proteome</keyword>
<reference evidence="2" key="1">
    <citation type="submission" date="2010-05" db="EMBL/GenBank/DDBJ databases">
        <title>The draft genome of Desulfonatronospira thiodismutans ASO3-1.</title>
        <authorList>
            <consortium name="US DOE Joint Genome Institute (JGI-PGF)"/>
            <person name="Lucas S."/>
            <person name="Copeland A."/>
            <person name="Lapidus A."/>
            <person name="Cheng J.-F."/>
            <person name="Bruce D."/>
            <person name="Goodwin L."/>
            <person name="Pitluck S."/>
            <person name="Chertkov O."/>
            <person name="Brettin T."/>
            <person name="Detter J.C."/>
            <person name="Han C."/>
            <person name="Land M.L."/>
            <person name="Hauser L."/>
            <person name="Kyrpides N."/>
            <person name="Mikhailova N."/>
            <person name="Muyzer G."/>
            <person name="Woyke T."/>
        </authorList>
    </citation>
    <scope>NUCLEOTIDE SEQUENCE [LARGE SCALE GENOMIC DNA]</scope>
    <source>
        <strain evidence="2">ASO3-1</strain>
    </source>
</reference>
<feature type="compositionally biased region" description="Polar residues" evidence="1">
    <location>
        <begin position="133"/>
        <end position="144"/>
    </location>
</feature>
<feature type="compositionally biased region" description="Polar residues" evidence="1">
    <location>
        <begin position="76"/>
        <end position="89"/>
    </location>
</feature>
<feature type="compositionally biased region" description="Polar residues" evidence="1">
    <location>
        <begin position="1"/>
        <end position="10"/>
    </location>
</feature>
<evidence type="ECO:0000313" key="3">
    <source>
        <dbReference type="Proteomes" id="UP000005496"/>
    </source>
</evidence>
<dbReference type="Proteomes" id="UP000005496">
    <property type="component" value="Unassembled WGS sequence"/>
</dbReference>
<feature type="region of interest" description="Disordered" evidence="1">
    <location>
        <begin position="67"/>
        <end position="324"/>
    </location>
</feature>
<organism evidence="2 3">
    <name type="scientific">Desulfonatronospira thiodismutans ASO3-1</name>
    <dbReference type="NCBI Taxonomy" id="555779"/>
    <lineage>
        <taxon>Bacteria</taxon>
        <taxon>Pseudomonadati</taxon>
        <taxon>Thermodesulfobacteriota</taxon>
        <taxon>Desulfovibrionia</taxon>
        <taxon>Desulfovibrionales</taxon>
        <taxon>Desulfonatronovibrionaceae</taxon>
        <taxon>Desulfonatronospira</taxon>
    </lineage>
</organism>
<gene>
    <name evidence="2" type="ORF">Dthio_PD0233</name>
</gene>